<feature type="compositionally biased region" description="Basic and acidic residues" evidence="1">
    <location>
        <begin position="141"/>
        <end position="151"/>
    </location>
</feature>
<evidence type="ECO:0000313" key="2">
    <source>
        <dbReference type="EMBL" id="KAF1946291.1"/>
    </source>
</evidence>
<organism evidence="2 3">
    <name type="scientific">Clathrospora elynae</name>
    <dbReference type="NCBI Taxonomy" id="706981"/>
    <lineage>
        <taxon>Eukaryota</taxon>
        <taxon>Fungi</taxon>
        <taxon>Dikarya</taxon>
        <taxon>Ascomycota</taxon>
        <taxon>Pezizomycotina</taxon>
        <taxon>Dothideomycetes</taxon>
        <taxon>Pleosporomycetidae</taxon>
        <taxon>Pleosporales</taxon>
        <taxon>Diademaceae</taxon>
        <taxon>Clathrospora</taxon>
    </lineage>
</organism>
<reference evidence="2" key="1">
    <citation type="journal article" date="2020" name="Stud. Mycol.">
        <title>101 Dothideomycetes genomes: a test case for predicting lifestyles and emergence of pathogens.</title>
        <authorList>
            <person name="Haridas S."/>
            <person name="Albert R."/>
            <person name="Binder M."/>
            <person name="Bloem J."/>
            <person name="Labutti K."/>
            <person name="Salamov A."/>
            <person name="Andreopoulos B."/>
            <person name="Baker S."/>
            <person name="Barry K."/>
            <person name="Bills G."/>
            <person name="Bluhm B."/>
            <person name="Cannon C."/>
            <person name="Castanera R."/>
            <person name="Culley D."/>
            <person name="Daum C."/>
            <person name="Ezra D."/>
            <person name="Gonzalez J."/>
            <person name="Henrissat B."/>
            <person name="Kuo A."/>
            <person name="Liang C."/>
            <person name="Lipzen A."/>
            <person name="Lutzoni F."/>
            <person name="Magnuson J."/>
            <person name="Mondo S."/>
            <person name="Nolan M."/>
            <person name="Ohm R."/>
            <person name="Pangilinan J."/>
            <person name="Park H.-J."/>
            <person name="Ramirez L."/>
            <person name="Alfaro M."/>
            <person name="Sun H."/>
            <person name="Tritt A."/>
            <person name="Yoshinaga Y."/>
            <person name="Zwiers L.-H."/>
            <person name="Turgeon B."/>
            <person name="Goodwin S."/>
            <person name="Spatafora J."/>
            <person name="Crous P."/>
            <person name="Grigoriev I."/>
        </authorList>
    </citation>
    <scope>NUCLEOTIDE SEQUENCE</scope>
    <source>
        <strain evidence="2">CBS 161.51</strain>
    </source>
</reference>
<proteinExistence type="predicted"/>
<dbReference type="Proteomes" id="UP000800038">
    <property type="component" value="Unassembled WGS sequence"/>
</dbReference>
<keyword evidence="3" id="KW-1185">Reference proteome</keyword>
<dbReference type="AlphaFoldDB" id="A0A6A5T106"/>
<accession>A0A6A5T106</accession>
<dbReference type="OrthoDB" id="5403747at2759"/>
<evidence type="ECO:0000256" key="1">
    <source>
        <dbReference type="SAM" id="MobiDB-lite"/>
    </source>
</evidence>
<name>A0A6A5T106_9PLEO</name>
<protein>
    <submittedName>
        <fullName evidence="2">Uncharacterized protein</fullName>
    </submittedName>
</protein>
<gene>
    <name evidence="2" type="ORF">EJ02DRAFT_367583</name>
</gene>
<feature type="compositionally biased region" description="Basic and acidic residues" evidence="1">
    <location>
        <begin position="114"/>
        <end position="124"/>
    </location>
</feature>
<sequence>MSENNKTAAANGASLQFTGRELQLLGWAMQSLKSGPLEIDYEKLAGYANMSNPRSAGNAWAKLRFKLMTPAPDSAIPVTPKKAGGRKMAAATTEDSEGSPSTLKKVTPRKRAARKQDVDGETSPKKKPARGKKASDDEDLKAESDGTEDLKPSPMEFVPAEGKIEDTF</sequence>
<evidence type="ECO:0000313" key="3">
    <source>
        <dbReference type="Proteomes" id="UP000800038"/>
    </source>
</evidence>
<dbReference type="EMBL" id="ML976004">
    <property type="protein sequence ID" value="KAF1946291.1"/>
    <property type="molecule type" value="Genomic_DNA"/>
</dbReference>
<feature type="region of interest" description="Disordered" evidence="1">
    <location>
        <begin position="69"/>
        <end position="168"/>
    </location>
</feature>